<dbReference type="PROSITE" id="PS50164">
    <property type="entry name" value="GIY_YIG"/>
    <property type="match status" value="1"/>
</dbReference>
<keyword evidence="4" id="KW-1185">Reference proteome</keyword>
<feature type="domain" description="GIY-YIG" evidence="2">
    <location>
        <begin position="2"/>
        <end position="77"/>
    </location>
</feature>
<dbReference type="InterPro" id="IPR000305">
    <property type="entry name" value="GIY-YIG_endonuc"/>
</dbReference>
<dbReference type="Pfam" id="PF01541">
    <property type="entry name" value="GIY-YIG"/>
    <property type="match status" value="1"/>
</dbReference>
<name>A0A9X0WFT4_9GAMM</name>
<comment type="similarity">
    <text evidence="1">Belongs to the UPF0213 family.</text>
</comment>
<dbReference type="AlphaFoldDB" id="A0A9X0WFT4"/>
<sequence length="136" mass="15371">MKPFWVYILRCADGSYYTGHTDDLERRFGQHQTGECDGYTASRRPVVLAWCQECVTREEALSAEQKIKGWSRKKKEAMMRGDWAEVSKLARGKSVHASTSSARTDLQAVVIPTTAVRSEPFDSTRDRLVEGSEPVE</sequence>
<dbReference type="RefSeq" id="WP_200386713.1">
    <property type="nucleotide sequence ID" value="NZ_NRSD01000003.1"/>
</dbReference>
<evidence type="ECO:0000256" key="1">
    <source>
        <dbReference type="ARBA" id="ARBA00007435"/>
    </source>
</evidence>
<dbReference type="EMBL" id="NRSD01000003">
    <property type="protein sequence ID" value="MBK1643904.1"/>
    <property type="molecule type" value="Genomic_DNA"/>
</dbReference>
<evidence type="ECO:0000313" key="4">
    <source>
        <dbReference type="Proteomes" id="UP001138802"/>
    </source>
</evidence>
<dbReference type="InterPro" id="IPR035901">
    <property type="entry name" value="GIY-YIG_endonuc_sf"/>
</dbReference>
<dbReference type="InterPro" id="IPR050190">
    <property type="entry name" value="UPF0213_domain"/>
</dbReference>
<dbReference type="SUPFAM" id="SSF82771">
    <property type="entry name" value="GIY-YIG endonuclease"/>
    <property type="match status" value="1"/>
</dbReference>
<evidence type="ECO:0000259" key="2">
    <source>
        <dbReference type="PROSITE" id="PS50164"/>
    </source>
</evidence>
<dbReference type="PANTHER" id="PTHR34477">
    <property type="entry name" value="UPF0213 PROTEIN YHBQ"/>
    <property type="match status" value="1"/>
</dbReference>
<dbReference type="PANTHER" id="PTHR34477:SF1">
    <property type="entry name" value="UPF0213 PROTEIN YHBQ"/>
    <property type="match status" value="1"/>
</dbReference>
<proteinExistence type="inferred from homology"/>
<reference evidence="3 4" key="1">
    <citation type="journal article" date="2020" name="Microorganisms">
        <title>Osmotic Adaptation and Compatible Solute Biosynthesis of Phototrophic Bacteria as Revealed from Genome Analyses.</title>
        <authorList>
            <person name="Imhoff J.F."/>
            <person name="Rahn T."/>
            <person name="Kunzel S."/>
            <person name="Keller A."/>
            <person name="Neulinger S.C."/>
        </authorList>
    </citation>
    <scope>NUCLEOTIDE SEQUENCE [LARGE SCALE GENOMIC DNA]</scope>
    <source>
        <strain evidence="3 4">DSM 21303</strain>
    </source>
</reference>
<dbReference type="CDD" id="cd10456">
    <property type="entry name" value="GIY-YIG_UPF0213"/>
    <property type="match status" value="1"/>
</dbReference>
<dbReference type="SMART" id="SM00465">
    <property type="entry name" value="GIYc"/>
    <property type="match status" value="1"/>
</dbReference>
<gene>
    <name evidence="3" type="ORF">CKO25_04360</name>
</gene>
<accession>A0A9X0WFT4</accession>
<dbReference type="Gene3D" id="3.40.1440.10">
    <property type="entry name" value="GIY-YIG endonuclease"/>
    <property type="match status" value="1"/>
</dbReference>
<evidence type="ECO:0000313" key="3">
    <source>
        <dbReference type="EMBL" id="MBK1643904.1"/>
    </source>
</evidence>
<comment type="caution">
    <text evidence="3">The sequence shown here is derived from an EMBL/GenBank/DDBJ whole genome shotgun (WGS) entry which is preliminary data.</text>
</comment>
<organism evidence="3 4">
    <name type="scientific">Thiocapsa imhoffii</name>
    <dbReference type="NCBI Taxonomy" id="382777"/>
    <lineage>
        <taxon>Bacteria</taxon>
        <taxon>Pseudomonadati</taxon>
        <taxon>Pseudomonadota</taxon>
        <taxon>Gammaproteobacteria</taxon>
        <taxon>Chromatiales</taxon>
        <taxon>Chromatiaceae</taxon>
        <taxon>Thiocapsa</taxon>
    </lineage>
</organism>
<protein>
    <recommendedName>
        <fullName evidence="2">GIY-YIG domain-containing protein</fullName>
    </recommendedName>
</protein>
<dbReference type="Proteomes" id="UP001138802">
    <property type="component" value="Unassembled WGS sequence"/>
</dbReference>